<feature type="transmembrane region" description="Helical" evidence="9">
    <location>
        <begin position="71"/>
        <end position="94"/>
    </location>
</feature>
<evidence type="ECO:0000256" key="4">
    <source>
        <dbReference type="ARBA" id="ARBA00022475"/>
    </source>
</evidence>
<keyword evidence="3 9" id="KW-0813">Transport</keyword>
<dbReference type="EMBL" id="JX399360">
    <property type="protein sequence ID" value="AFV25783.1"/>
    <property type="molecule type" value="Genomic_DNA"/>
</dbReference>
<dbReference type="GO" id="GO:0015920">
    <property type="term" value="P:lipopolysaccharide transport"/>
    <property type="evidence" value="ECO:0007669"/>
    <property type="project" value="TreeGrafter"/>
</dbReference>
<dbReference type="GO" id="GO:0140359">
    <property type="term" value="F:ABC-type transporter activity"/>
    <property type="evidence" value="ECO:0007669"/>
    <property type="project" value="InterPro"/>
</dbReference>
<dbReference type="AlphaFoldDB" id="K4MKF8"/>
<dbReference type="InterPro" id="IPR047817">
    <property type="entry name" value="ABC2_TM_bact-type"/>
</dbReference>
<evidence type="ECO:0000256" key="6">
    <source>
        <dbReference type="ARBA" id="ARBA00022692"/>
    </source>
</evidence>
<feature type="domain" description="ABC transmembrane type-2" evidence="10">
    <location>
        <begin position="35"/>
        <end position="255"/>
    </location>
</feature>
<comment type="subcellular location">
    <subcellularLocation>
        <location evidence="1">Cell inner membrane</location>
        <topology evidence="1">Multi-pass membrane protein</topology>
    </subcellularLocation>
    <subcellularLocation>
        <location evidence="9">Cell membrane</location>
        <topology evidence="9">Multi-pass membrane protein</topology>
    </subcellularLocation>
</comment>
<keyword evidence="4 9" id="KW-1003">Cell membrane</keyword>
<evidence type="ECO:0000256" key="1">
    <source>
        <dbReference type="ARBA" id="ARBA00004429"/>
    </source>
</evidence>
<feature type="transmembrane region" description="Helical" evidence="9">
    <location>
        <begin position="231"/>
        <end position="252"/>
    </location>
</feature>
<evidence type="ECO:0000256" key="3">
    <source>
        <dbReference type="ARBA" id="ARBA00022448"/>
    </source>
</evidence>
<dbReference type="InterPro" id="IPR013525">
    <property type="entry name" value="ABC2_TM"/>
</dbReference>
<gene>
    <name evidence="11" type="ORF">BalcAV1935</name>
</gene>
<evidence type="ECO:0000256" key="7">
    <source>
        <dbReference type="ARBA" id="ARBA00022989"/>
    </source>
</evidence>
<name>K4MKF8_ALKAL</name>
<evidence type="ECO:0000256" key="9">
    <source>
        <dbReference type="RuleBase" id="RU361157"/>
    </source>
</evidence>
<keyword evidence="7 9" id="KW-1133">Transmembrane helix</keyword>
<feature type="transmembrane region" description="Helical" evidence="9">
    <location>
        <begin position="115"/>
        <end position="138"/>
    </location>
</feature>
<evidence type="ECO:0000256" key="5">
    <source>
        <dbReference type="ARBA" id="ARBA00022519"/>
    </source>
</evidence>
<protein>
    <recommendedName>
        <fullName evidence="9">Transport permease protein</fullName>
    </recommendedName>
</protein>
<evidence type="ECO:0000256" key="2">
    <source>
        <dbReference type="ARBA" id="ARBA00007783"/>
    </source>
</evidence>
<comment type="similarity">
    <text evidence="2 9">Belongs to the ABC-2 integral membrane protein family.</text>
</comment>
<keyword evidence="6 9" id="KW-0812">Transmembrane</keyword>
<evidence type="ECO:0000313" key="11">
    <source>
        <dbReference type="EMBL" id="AFV25783.1"/>
    </source>
</evidence>
<dbReference type="PRINTS" id="PR00164">
    <property type="entry name" value="ABC2TRNSPORT"/>
</dbReference>
<sequence>VLLGLKNLVEIHENKDFILALARRELVSKYKQSLLGKLWIIIQPLGLMLVLTIVFSLFVRLPSEGLPYAPFLFVALLPYLFFSKAIGASTGLINSYSGLIKQRNFYRPALVLIKFLSETVNFGFTLIGLVLVLLYYQLFPGLNALYAIPILCIQMIMMLGFMFLLAALNAYVRDVGVVAPLVLRMLRYLSPIMYSFSAIPLQYQPYVALNPLTGIFDGYRQAILHNQPPDLLMLVYSLVFSVVVFIIGWIVFMKLEKNFADVV</sequence>
<accession>K4MKF8</accession>
<evidence type="ECO:0000256" key="8">
    <source>
        <dbReference type="ARBA" id="ARBA00023136"/>
    </source>
</evidence>
<dbReference type="Pfam" id="PF01061">
    <property type="entry name" value="ABC2_membrane"/>
    <property type="match status" value="1"/>
</dbReference>
<feature type="transmembrane region" description="Helical" evidence="9">
    <location>
        <begin position="38"/>
        <end position="59"/>
    </location>
</feature>
<reference evidence="11" key="1">
    <citation type="submission" date="2012-07" db="EMBL/GenBank/DDBJ databases">
        <title>A Draft Genome for Bacillus alcalophilus strain ATCC 27647.</title>
        <authorList>
            <person name="Attie O."/>
            <person name="Jayaprakash A."/>
            <person name="Sachidanandam R."/>
            <person name="Shah H."/>
            <person name="Paulsen I."/>
            <person name="Morino M."/>
            <person name="Ito M."/>
            <person name="Krulwich T."/>
        </authorList>
    </citation>
    <scope>NUCLEOTIDE SEQUENCE</scope>
    <source>
        <strain evidence="11">ATCC 27647</strain>
    </source>
</reference>
<feature type="transmembrane region" description="Helical" evidence="9">
    <location>
        <begin position="144"/>
        <end position="172"/>
    </location>
</feature>
<dbReference type="PANTHER" id="PTHR30413">
    <property type="entry name" value="INNER MEMBRANE TRANSPORT PERMEASE"/>
    <property type="match status" value="1"/>
</dbReference>
<dbReference type="PROSITE" id="PS51012">
    <property type="entry name" value="ABC_TM2"/>
    <property type="match status" value="1"/>
</dbReference>
<organism evidence="11">
    <name type="scientific">Alkalihalobacillus alcalophilus ATCC 27647 = CGMCC 1.3604</name>
    <dbReference type="NCBI Taxonomy" id="1218173"/>
    <lineage>
        <taxon>Bacteria</taxon>
        <taxon>Bacillati</taxon>
        <taxon>Bacillota</taxon>
        <taxon>Bacilli</taxon>
        <taxon>Bacillales</taxon>
        <taxon>Bacillaceae</taxon>
        <taxon>Alkalihalobacillus</taxon>
    </lineage>
</organism>
<evidence type="ECO:0000259" key="10">
    <source>
        <dbReference type="PROSITE" id="PS51012"/>
    </source>
</evidence>
<feature type="non-terminal residue" evidence="11">
    <location>
        <position position="1"/>
    </location>
</feature>
<comment type="caution">
    <text evidence="9">Lacks conserved residue(s) required for the propagation of feature annotation.</text>
</comment>
<keyword evidence="8 9" id="KW-0472">Membrane</keyword>
<keyword evidence="5" id="KW-0997">Cell inner membrane</keyword>
<dbReference type="GO" id="GO:0043190">
    <property type="term" value="C:ATP-binding cassette (ABC) transporter complex"/>
    <property type="evidence" value="ECO:0007669"/>
    <property type="project" value="InterPro"/>
</dbReference>
<proteinExistence type="inferred from homology"/>
<dbReference type="PANTHER" id="PTHR30413:SF8">
    <property type="entry name" value="TRANSPORT PERMEASE PROTEIN"/>
    <property type="match status" value="1"/>
</dbReference>
<dbReference type="InterPro" id="IPR000412">
    <property type="entry name" value="ABC_2_transport"/>
</dbReference>